<keyword evidence="8" id="KW-0460">Magnesium</keyword>
<dbReference type="FunFam" id="1.20.58.340:FF:000012">
    <property type="entry name" value="Magnesium transport protein CorA"/>
    <property type="match status" value="1"/>
</dbReference>
<dbReference type="GO" id="GO:0050897">
    <property type="term" value="F:cobalt ion binding"/>
    <property type="evidence" value="ECO:0007669"/>
    <property type="project" value="TreeGrafter"/>
</dbReference>
<evidence type="ECO:0000313" key="9">
    <source>
        <dbReference type="EMBL" id="EON78928.1"/>
    </source>
</evidence>
<keyword evidence="8" id="KW-0406">Ion transport</keyword>
<dbReference type="GO" id="GO:0015087">
    <property type="term" value="F:cobalt ion transmembrane transporter activity"/>
    <property type="evidence" value="ECO:0007669"/>
    <property type="project" value="UniProtKB-UniRule"/>
</dbReference>
<dbReference type="GO" id="GO:0005886">
    <property type="term" value="C:plasma membrane"/>
    <property type="evidence" value="ECO:0007669"/>
    <property type="project" value="UniProtKB-SubCell"/>
</dbReference>
<keyword evidence="4 8" id="KW-1003">Cell membrane</keyword>
<gene>
    <name evidence="8" type="primary">corA</name>
    <name evidence="9" type="ORF">ADIS_0521</name>
</gene>
<dbReference type="InterPro" id="IPR004488">
    <property type="entry name" value="Mg/Co-transport_prot_CorA"/>
</dbReference>
<dbReference type="GO" id="GO:0000287">
    <property type="term" value="F:magnesium ion binding"/>
    <property type="evidence" value="ECO:0007669"/>
    <property type="project" value="TreeGrafter"/>
</dbReference>
<dbReference type="NCBIfam" id="TIGR00383">
    <property type="entry name" value="corA"/>
    <property type="match status" value="1"/>
</dbReference>
<dbReference type="OrthoDB" id="9803416at2"/>
<evidence type="ECO:0000256" key="6">
    <source>
        <dbReference type="ARBA" id="ARBA00022989"/>
    </source>
</evidence>
<keyword evidence="5 8" id="KW-0812">Transmembrane</keyword>
<comment type="subcellular location">
    <subcellularLocation>
        <location evidence="1">Cell membrane</location>
        <topology evidence="1">Multi-pass membrane protein</topology>
    </subcellularLocation>
    <subcellularLocation>
        <location evidence="8">Membrane</location>
        <topology evidence="8">Multi-pass membrane protein</topology>
    </subcellularLocation>
</comment>
<evidence type="ECO:0000256" key="1">
    <source>
        <dbReference type="ARBA" id="ARBA00004651"/>
    </source>
</evidence>
<organism evidence="9 10">
    <name type="scientific">Lunatimonas lonarensis</name>
    <dbReference type="NCBI Taxonomy" id="1232681"/>
    <lineage>
        <taxon>Bacteria</taxon>
        <taxon>Pseudomonadati</taxon>
        <taxon>Bacteroidota</taxon>
        <taxon>Cytophagia</taxon>
        <taxon>Cytophagales</taxon>
        <taxon>Cyclobacteriaceae</taxon>
    </lineage>
</organism>
<dbReference type="RefSeq" id="WP_010852670.1">
    <property type="nucleotide sequence ID" value="NZ_AQHR01000021.1"/>
</dbReference>
<dbReference type="Proteomes" id="UP000013909">
    <property type="component" value="Unassembled WGS sequence"/>
</dbReference>
<dbReference type="PANTHER" id="PTHR46494">
    <property type="entry name" value="CORA FAMILY METAL ION TRANSPORTER (EUROFUNG)"/>
    <property type="match status" value="1"/>
</dbReference>
<dbReference type="CDD" id="cd12828">
    <property type="entry name" value="TmCorA-like_1"/>
    <property type="match status" value="1"/>
</dbReference>
<dbReference type="SUPFAM" id="SSF143865">
    <property type="entry name" value="CorA soluble domain-like"/>
    <property type="match status" value="1"/>
</dbReference>
<dbReference type="Gene3D" id="1.20.58.340">
    <property type="entry name" value="Magnesium transport protein CorA, transmembrane region"/>
    <property type="match status" value="2"/>
</dbReference>
<sequence length="355" mass="41616">MARKRQKRKLKAGLAPGTALFTGEQKMERLEMSVLRYDADLYEESFPGSLEEVLSELRPGGPVTWVNLDGLHEEHAVERICQRLDIHKLTMEDILSVGQRPKVEEHADYLHVVLRMFMMDGTIRETTDEQLSFILKGNLLLTFQERKGDVFDGVRKRLRESKGQIRRRPADYLLYALMDAVVDNYYPILETLGEQYEELEMELLDNPTRAALGRLHILRRETILLRRSVYPLREVVGRFEKMEEPVVSEGTRVFIRDLYDHTIQVIENIEVLRDIATSLLDLYMNSVSNKMNEVMKVLTIIATLFIPLTFIVGVYGMNFDYMPELKWRYGYFVVLGLMFVAVLGMMYFFRRRRWL</sequence>
<protein>
    <recommendedName>
        <fullName evidence="8">Magnesium transport protein CorA</fullName>
    </recommendedName>
</protein>
<dbReference type="AlphaFoldDB" id="R7ZY33"/>
<evidence type="ECO:0000256" key="7">
    <source>
        <dbReference type="ARBA" id="ARBA00023136"/>
    </source>
</evidence>
<feature type="transmembrane region" description="Helical" evidence="8">
    <location>
        <begin position="329"/>
        <end position="349"/>
    </location>
</feature>
<comment type="caution">
    <text evidence="9">The sequence shown here is derived from an EMBL/GenBank/DDBJ whole genome shotgun (WGS) entry which is preliminary data.</text>
</comment>
<evidence type="ECO:0000256" key="2">
    <source>
        <dbReference type="ARBA" id="ARBA00009765"/>
    </source>
</evidence>
<reference evidence="9 10" key="1">
    <citation type="submission" date="2013-02" db="EMBL/GenBank/DDBJ databases">
        <title>A novel strain isolated from Lonar lake, Maharashtra, India.</title>
        <authorList>
            <person name="Singh A."/>
        </authorList>
    </citation>
    <scope>NUCLEOTIDE SEQUENCE [LARGE SCALE GENOMIC DNA]</scope>
    <source>
        <strain evidence="9 10">AK24</strain>
    </source>
</reference>
<evidence type="ECO:0000256" key="5">
    <source>
        <dbReference type="ARBA" id="ARBA00022692"/>
    </source>
</evidence>
<evidence type="ECO:0000256" key="8">
    <source>
        <dbReference type="RuleBase" id="RU362010"/>
    </source>
</evidence>
<dbReference type="GO" id="GO:0015095">
    <property type="term" value="F:magnesium ion transmembrane transporter activity"/>
    <property type="evidence" value="ECO:0007669"/>
    <property type="project" value="UniProtKB-UniRule"/>
</dbReference>
<evidence type="ECO:0000256" key="3">
    <source>
        <dbReference type="ARBA" id="ARBA00022448"/>
    </source>
</evidence>
<accession>R7ZY33</accession>
<comment type="function">
    <text evidence="8">Mediates influx of magnesium ions.</text>
</comment>
<dbReference type="InterPro" id="IPR045863">
    <property type="entry name" value="CorA_TM1_TM2"/>
</dbReference>
<dbReference type="InterPro" id="IPR002523">
    <property type="entry name" value="MgTranspt_CorA/ZnTranspt_ZntB"/>
</dbReference>
<dbReference type="PANTHER" id="PTHR46494:SF1">
    <property type="entry name" value="CORA FAMILY METAL ION TRANSPORTER (EUROFUNG)"/>
    <property type="match status" value="1"/>
</dbReference>
<dbReference type="SUPFAM" id="SSF144083">
    <property type="entry name" value="Magnesium transport protein CorA, transmembrane region"/>
    <property type="match status" value="1"/>
</dbReference>
<dbReference type="InterPro" id="IPR045861">
    <property type="entry name" value="CorA_cytoplasmic_dom"/>
</dbReference>
<keyword evidence="6 8" id="KW-1133">Transmembrane helix</keyword>
<comment type="similarity">
    <text evidence="2 8">Belongs to the CorA metal ion transporter (MIT) (TC 1.A.35) family.</text>
</comment>
<feature type="transmembrane region" description="Helical" evidence="8">
    <location>
        <begin position="297"/>
        <end position="317"/>
    </location>
</feature>
<name>R7ZY33_9BACT</name>
<proteinExistence type="inferred from homology"/>
<keyword evidence="3 8" id="KW-0813">Transport</keyword>
<dbReference type="Gene3D" id="3.30.460.20">
    <property type="entry name" value="CorA soluble domain-like"/>
    <property type="match status" value="1"/>
</dbReference>
<dbReference type="EMBL" id="AQHR01000021">
    <property type="protein sequence ID" value="EON78928.1"/>
    <property type="molecule type" value="Genomic_DNA"/>
</dbReference>
<evidence type="ECO:0000313" key="10">
    <source>
        <dbReference type="Proteomes" id="UP000013909"/>
    </source>
</evidence>
<evidence type="ECO:0000256" key="4">
    <source>
        <dbReference type="ARBA" id="ARBA00022475"/>
    </source>
</evidence>
<keyword evidence="7 8" id="KW-0472">Membrane</keyword>
<dbReference type="PATRIC" id="fig|1288963.3.peg.519"/>
<dbReference type="STRING" id="1232681.ADIS_0521"/>
<keyword evidence="10" id="KW-1185">Reference proteome</keyword>
<dbReference type="Pfam" id="PF01544">
    <property type="entry name" value="CorA"/>
    <property type="match status" value="1"/>
</dbReference>